<keyword evidence="4" id="KW-1185">Reference proteome</keyword>
<evidence type="ECO:0000256" key="1">
    <source>
        <dbReference type="ARBA" id="ARBA00009515"/>
    </source>
</evidence>
<evidence type="ECO:0000256" key="2">
    <source>
        <dbReference type="ARBA" id="ARBA00022703"/>
    </source>
</evidence>
<protein>
    <submittedName>
        <fullName evidence="3">Uncharacterized protein</fullName>
    </submittedName>
</protein>
<accession>A0A9P5XK28</accession>
<reference evidence="3" key="1">
    <citation type="submission" date="2020-11" db="EMBL/GenBank/DDBJ databases">
        <authorList>
            <consortium name="DOE Joint Genome Institute"/>
            <person name="Ahrendt S."/>
            <person name="Riley R."/>
            <person name="Andreopoulos W."/>
            <person name="Labutti K."/>
            <person name="Pangilinan J."/>
            <person name="Ruiz-Duenas F.J."/>
            <person name="Barrasa J.M."/>
            <person name="Sanchez-Garcia M."/>
            <person name="Camarero S."/>
            <person name="Miyauchi S."/>
            <person name="Serrano A."/>
            <person name="Linde D."/>
            <person name="Babiker R."/>
            <person name="Drula E."/>
            <person name="Ayuso-Fernandez I."/>
            <person name="Pacheco R."/>
            <person name="Padilla G."/>
            <person name="Ferreira P."/>
            <person name="Barriuso J."/>
            <person name="Kellner H."/>
            <person name="Castanera R."/>
            <person name="Alfaro M."/>
            <person name="Ramirez L."/>
            <person name="Pisabarro A.G."/>
            <person name="Kuo A."/>
            <person name="Tritt A."/>
            <person name="Lipzen A."/>
            <person name="He G."/>
            <person name="Yan M."/>
            <person name="Ng V."/>
            <person name="Cullen D."/>
            <person name="Martin F."/>
            <person name="Rosso M.-N."/>
            <person name="Henrissat B."/>
            <person name="Hibbett D."/>
            <person name="Martinez A.T."/>
            <person name="Grigoriev I.V."/>
        </authorList>
    </citation>
    <scope>NUCLEOTIDE SEQUENCE</scope>
    <source>
        <strain evidence="3">MF-IS2</strain>
    </source>
</reference>
<dbReference type="GO" id="GO:0003723">
    <property type="term" value="F:RNA binding"/>
    <property type="evidence" value="ECO:0007669"/>
    <property type="project" value="TreeGrafter"/>
</dbReference>
<dbReference type="Gene3D" id="1.25.10.10">
    <property type="entry name" value="Leucine-rich Repeat Variant"/>
    <property type="match status" value="1"/>
</dbReference>
<dbReference type="AlphaFoldDB" id="A0A9P5XK28"/>
<organism evidence="3 4">
    <name type="scientific">Macrolepiota fuliginosa MF-IS2</name>
    <dbReference type="NCBI Taxonomy" id="1400762"/>
    <lineage>
        <taxon>Eukaryota</taxon>
        <taxon>Fungi</taxon>
        <taxon>Dikarya</taxon>
        <taxon>Basidiomycota</taxon>
        <taxon>Agaricomycotina</taxon>
        <taxon>Agaricomycetes</taxon>
        <taxon>Agaricomycetidae</taxon>
        <taxon>Agaricales</taxon>
        <taxon>Agaricineae</taxon>
        <taxon>Agaricaceae</taxon>
        <taxon>Macrolepiota</taxon>
    </lineage>
</organism>
<gene>
    <name evidence="3" type="ORF">P691DRAFT_234508</name>
</gene>
<dbReference type="InterPro" id="IPR008383">
    <property type="entry name" value="API5"/>
</dbReference>
<dbReference type="GO" id="GO:0043066">
    <property type="term" value="P:negative regulation of apoptotic process"/>
    <property type="evidence" value="ECO:0007669"/>
    <property type="project" value="TreeGrafter"/>
</dbReference>
<dbReference type="EMBL" id="MU151072">
    <property type="protein sequence ID" value="KAF9452359.1"/>
    <property type="molecule type" value="Genomic_DNA"/>
</dbReference>
<dbReference type="PANTHER" id="PTHR12758:SF19">
    <property type="entry name" value="APOPTOSIS INHIBITOR 5"/>
    <property type="match status" value="1"/>
</dbReference>
<dbReference type="GO" id="GO:0006915">
    <property type="term" value="P:apoptotic process"/>
    <property type="evidence" value="ECO:0007669"/>
    <property type="project" value="UniProtKB-KW"/>
</dbReference>
<keyword evidence="2" id="KW-0053">Apoptosis</keyword>
<dbReference type="PANTHER" id="PTHR12758">
    <property type="entry name" value="APOPTOSIS INHIBITOR 5-RELATED"/>
    <property type="match status" value="1"/>
</dbReference>
<dbReference type="InterPro" id="IPR011989">
    <property type="entry name" value="ARM-like"/>
</dbReference>
<dbReference type="InterPro" id="IPR016024">
    <property type="entry name" value="ARM-type_fold"/>
</dbReference>
<proteinExistence type="inferred from homology"/>
<comment type="caution">
    <text evidence="3">The sequence shown here is derived from an EMBL/GenBank/DDBJ whole genome shotgun (WGS) entry which is preliminary data.</text>
</comment>
<dbReference type="OrthoDB" id="19224at2759"/>
<evidence type="ECO:0000313" key="3">
    <source>
        <dbReference type="EMBL" id="KAF9452359.1"/>
    </source>
</evidence>
<dbReference type="Proteomes" id="UP000807342">
    <property type="component" value="Unassembled WGS sequence"/>
</dbReference>
<dbReference type="Pfam" id="PF05918">
    <property type="entry name" value="API5"/>
    <property type="match status" value="1"/>
</dbReference>
<comment type="similarity">
    <text evidence="1">Belongs to the API5 family.</text>
</comment>
<dbReference type="SUPFAM" id="SSF48371">
    <property type="entry name" value="ARM repeat"/>
    <property type="match status" value="1"/>
</dbReference>
<dbReference type="GO" id="GO:0005634">
    <property type="term" value="C:nucleus"/>
    <property type="evidence" value="ECO:0007669"/>
    <property type="project" value="TreeGrafter"/>
</dbReference>
<evidence type="ECO:0000313" key="4">
    <source>
        <dbReference type="Proteomes" id="UP000807342"/>
    </source>
</evidence>
<name>A0A9P5XK28_9AGAR</name>
<sequence length="359" mass="40193">MSRNPAGKEWEIRDMLRRANSSPDRHGSLRHETFRRLIDLAHSENAGLKILAAGNIRFFLTDFPDLEEAAIDAIYDLCEDSSPKVRVEGYLAITQVSKTQSKWIKRNVDVLVQLLQSEEADEVVVVKKALAEHLDMDPKTTLGVLCDQIIPQNDTADEEELSTRERLRSLVLAFMAGEAKRAICERHAVPGEPVLYEGLFAAIPHLGMKDLQLIIKDLMYALPAFKPGKPNERGSELLQLLLAEKATPALKTDLHVGSKTLVLTMTRPILEICEHITCALQVAPAVDLLQFYCTSLIGKITLQKFQPAEQQWIVCSLARVLGAAEGQRHTPRLVSLRRTIVDACPYLLEVGYPFIYTFT</sequence>